<evidence type="ECO:0000259" key="1">
    <source>
        <dbReference type="PROSITE" id="PS50846"/>
    </source>
</evidence>
<evidence type="ECO:0000313" key="3">
    <source>
        <dbReference type="Proteomes" id="UP000069205"/>
    </source>
</evidence>
<dbReference type="CDD" id="cd00371">
    <property type="entry name" value="HMA"/>
    <property type="match status" value="1"/>
</dbReference>
<proteinExistence type="predicted"/>
<dbReference type="SUPFAM" id="SSF55008">
    <property type="entry name" value="HMA, heavy metal-associated domain"/>
    <property type="match status" value="1"/>
</dbReference>
<accession>A0A0K2GI99</accession>
<reference evidence="2 3" key="1">
    <citation type="journal article" date="2015" name="Proc. Natl. Acad. Sci. U.S.A.">
        <title>Expanded metabolic versatility of ubiquitous nitrite-oxidizing bacteria from the genus Nitrospira.</title>
        <authorList>
            <person name="Koch H."/>
            <person name="Lucker S."/>
            <person name="Albertsen M."/>
            <person name="Kitzinger K."/>
            <person name="Herbold C."/>
            <person name="Spieck E."/>
            <person name="Nielsen P.H."/>
            <person name="Wagner M."/>
            <person name="Daims H."/>
        </authorList>
    </citation>
    <scope>NUCLEOTIDE SEQUENCE [LARGE SCALE GENOMIC DNA]</scope>
    <source>
        <strain evidence="2 3">NSP M-1</strain>
    </source>
</reference>
<dbReference type="GO" id="GO:0046872">
    <property type="term" value="F:metal ion binding"/>
    <property type="evidence" value="ECO:0007669"/>
    <property type="project" value="InterPro"/>
</dbReference>
<dbReference type="InterPro" id="IPR006121">
    <property type="entry name" value="HMA_dom"/>
</dbReference>
<dbReference type="Pfam" id="PF00403">
    <property type="entry name" value="HMA"/>
    <property type="match status" value="1"/>
</dbReference>
<gene>
    <name evidence="2" type="ORF">NITMOv2_4204</name>
</gene>
<dbReference type="STRING" id="42253.NITMOv2_4204"/>
<feature type="domain" description="HMA" evidence="1">
    <location>
        <begin position="53"/>
        <end position="119"/>
    </location>
</feature>
<evidence type="ECO:0000313" key="2">
    <source>
        <dbReference type="EMBL" id="ALA60584.1"/>
    </source>
</evidence>
<dbReference type="EMBL" id="CP011801">
    <property type="protein sequence ID" value="ALA60584.1"/>
    <property type="molecule type" value="Genomic_DNA"/>
</dbReference>
<dbReference type="KEGG" id="nmv:NITMOv2_4204"/>
<keyword evidence="3" id="KW-1185">Reference proteome</keyword>
<dbReference type="PATRIC" id="fig|42253.5.peg.4150"/>
<dbReference type="InterPro" id="IPR036163">
    <property type="entry name" value="HMA_dom_sf"/>
</dbReference>
<dbReference type="PROSITE" id="PS50846">
    <property type="entry name" value="HMA_2"/>
    <property type="match status" value="1"/>
</dbReference>
<name>A0A0K2GI99_NITMO</name>
<dbReference type="Gene3D" id="3.30.70.100">
    <property type="match status" value="1"/>
</dbReference>
<sequence>MSRQNVTTGKEVNPMKTTIFLVSWVLIGSMIWGGTVEGAAPSQESTPASPTGEVITLKIEGWTCASCEKDIRRALLAVPGVNRAEVSYARGGVIVEIERGRVSNEQLVQAVASAGNILSSYRASVIPNGTLTAKAGEQGRGWNWFGNLFK</sequence>
<organism evidence="2 3">
    <name type="scientific">Nitrospira moscoviensis</name>
    <dbReference type="NCBI Taxonomy" id="42253"/>
    <lineage>
        <taxon>Bacteria</taxon>
        <taxon>Pseudomonadati</taxon>
        <taxon>Nitrospirota</taxon>
        <taxon>Nitrospiria</taxon>
        <taxon>Nitrospirales</taxon>
        <taxon>Nitrospiraceae</taxon>
        <taxon>Nitrospira</taxon>
    </lineage>
</organism>
<dbReference type="AlphaFoldDB" id="A0A0K2GI99"/>
<dbReference type="Proteomes" id="UP000069205">
    <property type="component" value="Chromosome"/>
</dbReference>
<dbReference type="OrthoDB" id="9813965at2"/>
<protein>
    <submittedName>
        <fullName evidence="2">Heavy metal-binding protein (Modular protein)</fullName>
    </submittedName>
</protein>